<dbReference type="RefSeq" id="WP_169100833.1">
    <property type="nucleotide sequence ID" value="NZ_JABBVZ010000053.1"/>
</dbReference>
<evidence type="ECO:0000313" key="2">
    <source>
        <dbReference type="EMBL" id="NMP23501.1"/>
    </source>
</evidence>
<comment type="caution">
    <text evidence="2">The sequence shown here is derived from an EMBL/GenBank/DDBJ whole genome shotgun (WGS) entry which is preliminary data.</text>
</comment>
<feature type="transmembrane region" description="Helical" evidence="1">
    <location>
        <begin position="61"/>
        <end position="80"/>
    </location>
</feature>
<name>A0A7Y0L685_9FIRM</name>
<sequence>MDNERKPAWLFGVLFISLAVDVANVFRLVHGPVPFPFFVPWIVAGVATILLTWGKAHNIRAVRIILWIVLSLAVLLLSILSDGTNLSLWVWIGVIIGPMTPVPSRRLIAGLFGLAHIATQGFLLPLPTHNAPLSYIIIEMTGALGLIVWHQWRPPAVTQGRSL</sequence>
<keyword evidence="3" id="KW-1185">Reference proteome</keyword>
<gene>
    <name evidence="2" type="ORF">HIJ39_14230</name>
</gene>
<protein>
    <submittedName>
        <fullName evidence="2">Uncharacterized protein</fullName>
    </submittedName>
</protein>
<feature type="transmembrane region" description="Helical" evidence="1">
    <location>
        <begin position="132"/>
        <end position="152"/>
    </location>
</feature>
<dbReference type="Proteomes" id="UP000533476">
    <property type="component" value="Unassembled WGS sequence"/>
</dbReference>
<feature type="transmembrane region" description="Helical" evidence="1">
    <location>
        <begin position="7"/>
        <end position="29"/>
    </location>
</feature>
<feature type="transmembrane region" description="Helical" evidence="1">
    <location>
        <begin position="107"/>
        <end position="126"/>
    </location>
</feature>
<proteinExistence type="predicted"/>
<evidence type="ECO:0000313" key="3">
    <source>
        <dbReference type="Proteomes" id="UP000533476"/>
    </source>
</evidence>
<evidence type="ECO:0000256" key="1">
    <source>
        <dbReference type="SAM" id="Phobius"/>
    </source>
</evidence>
<keyword evidence="1" id="KW-1133">Transmembrane helix</keyword>
<keyword evidence="1" id="KW-0472">Membrane</keyword>
<dbReference type="EMBL" id="JABBVZ010000053">
    <property type="protein sequence ID" value="NMP23501.1"/>
    <property type="molecule type" value="Genomic_DNA"/>
</dbReference>
<reference evidence="2 3" key="1">
    <citation type="submission" date="2020-04" db="EMBL/GenBank/DDBJ databases">
        <authorList>
            <person name="Zhang R."/>
            <person name="Schippers A."/>
        </authorList>
    </citation>
    <scope>NUCLEOTIDE SEQUENCE [LARGE SCALE GENOMIC DNA]</scope>
    <source>
        <strain evidence="2 3">DSM 109850</strain>
    </source>
</reference>
<keyword evidence="1" id="KW-0812">Transmembrane</keyword>
<dbReference type="AlphaFoldDB" id="A0A7Y0L685"/>
<accession>A0A7Y0L685</accession>
<feature type="transmembrane region" description="Helical" evidence="1">
    <location>
        <begin position="35"/>
        <end position="54"/>
    </location>
</feature>
<organism evidence="2 3">
    <name type="scientific">Sulfobacillus harzensis</name>
    <dbReference type="NCBI Taxonomy" id="2729629"/>
    <lineage>
        <taxon>Bacteria</taxon>
        <taxon>Bacillati</taxon>
        <taxon>Bacillota</taxon>
        <taxon>Clostridia</taxon>
        <taxon>Eubacteriales</taxon>
        <taxon>Clostridiales Family XVII. Incertae Sedis</taxon>
        <taxon>Sulfobacillus</taxon>
    </lineage>
</organism>